<protein>
    <submittedName>
        <fullName evidence="2">Uncharacterized protein</fullName>
    </submittedName>
</protein>
<comment type="caution">
    <text evidence="2">The sequence shown here is derived from an EMBL/GenBank/DDBJ whole genome shotgun (WGS) entry which is preliminary data.</text>
</comment>
<accession>A0ABR2XXF1</accession>
<proteinExistence type="predicted"/>
<gene>
    <name evidence="2" type="ORF">SCAR479_04757</name>
</gene>
<evidence type="ECO:0000313" key="2">
    <source>
        <dbReference type="EMBL" id="KAK9778355.1"/>
    </source>
</evidence>
<evidence type="ECO:0000313" key="3">
    <source>
        <dbReference type="Proteomes" id="UP001465668"/>
    </source>
</evidence>
<organism evidence="2 3">
    <name type="scientific">Seiridium cardinale</name>
    <dbReference type="NCBI Taxonomy" id="138064"/>
    <lineage>
        <taxon>Eukaryota</taxon>
        <taxon>Fungi</taxon>
        <taxon>Dikarya</taxon>
        <taxon>Ascomycota</taxon>
        <taxon>Pezizomycotina</taxon>
        <taxon>Sordariomycetes</taxon>
        <taxon>Xylariomycetidae</taxon>
        <taxon>Amphisphaeriales</taxon>
        <taxon>Sporocadaceae</taxon>
        <taxon>Seiridium</taxon>
    </lineage>
</organism>
<sequence>MWLSLSSSPALEQSPGRPRAMHKGQQLAGNVEPGHGRVTDWEAGIQTDTAEHGQQTTRCEILVSRYGHNWSRHVTATEAVQSLTHPPRRGILTSGGIHHVKIRTSRQTDRSREIEGCRKLATLPHIKQTRWQKRFAAPAANIDIA</sequence>
<feature type="compositionally biased region" description="Polar residues" evidence="1">
    <location>
        <begin position="1"/>
        <end position="11"/>
    </location>
</feature>
<feature type="region of interest" description="Disordered" evidence="1">
    <location>
        <begin position="1"/>
        <end position="38"/>
    </location>
</feature>
<evidence type="ECO:0000256" key="1">
    <source>
        <dbReference type="SAM" id="MobiDB-lite"/>
    </source>
</evidence>
<dbReference type="EMBL" id="JARVKM010000016">
    <property type="protein sequence ID" value="KAK9778355.1"/>
    <property type="molecule type" value="Genomic_DNA"/>
</dbReference>
<reference evidence="2 3" key="1">
    <citation type="submission" date="2024-02" db="EMBL/GenBank/DDBJ databases">
        <title>First draft genome assembly of two strains of Seiridium cardinale.</title>
        <authorList>
            <person name="Emiliani G."/>
            <person name="Scali E."/>
        </authorList>
    </citation>
    <scope>NUCLEOTIDE SEQUENCE [LARGE SCALE GENOMIC DNA]</scope>
    <source>
        <strain evidence="2 3">BM-138-000479</strain>
    </source>
</reference>
<dbReference type="Proteomes" id="UP001465668">
    <property type="component" value="Unassembled WGS sequence"/>
</dbReference>
<keyword evidence="3" id="KW-1185">Reference proteome</keyword>
<name>A0ABR2XXF1_9PEZI</name>